<dbReference type="SUPFAM" id="SSF56601">
    <property type="entry name" value="beta-lactamase/transpeptidase-like"/>
    <property type="match status" value="1"/>
</dbReference>
<evidence type="ECO:0000256" key="1">
    <source>
        <dbReference type="ARBA" id="ARBA00022801"/>
    </source>
</evidence>
<dbReference type="InterPro" id="IPR001466">
    <property type="entry name" value="Beta-lactam-related"/>
</dbReference>
<feature type="domain" description="Beta-lactamase-related" evidence="2">
    <location>
        <begin position="9"/>
        <end position="333"/>
    </location>
</feature>
<dbReference type="EMBL" id="LJSN01000005">
    <property type="protein sequence ID" value="PNE36267.1"/>
    <property type="molecule type" value="Genomic_DNA"/>
</dbReference>
<organism evidence="3 4">
    <name type="scientific">Streptomyces noursei</name>
    <name type="common">Streptomyces albulus</name>
    <dbReference type="NCBI Taxonomy" id="1971"/>
    <lineage>
        <taxon>Bacteria</taxon>
        <taxon>Bacillati</taxon>
        <taxon>Actinomycetota</taxon>
        <taxon>Actinomycetes</taxon>
        <taxon>Kitasatosporales</taxon>
        <taxon>Streptomycetaceae</taxon>
        <taxon>Streptomyces</taxon>
    </lineage>
</organism>
<keyword evidence="4" id="KW-1185">Reference proteome</keyword>
<keyword evidence="1 3" id="KW-0378">Hydrolase</keyword>
<evidence type="ECO:0000313" key="3">
    <source>
        <dbReference type="EMBL" id="PNE36267.1"/>
    </source>
</evidence>
<evidence type="ECO:0000259" key="2">
    <source>
        <dbReference type="Pfam" id="PF00144"/>
    </source>
</evidence>
<sequence>MTYRTDRIEQLLGEGVRDKVYPGAVWAVGDATGIGASGTAGVLDPDEPDSPMRSDTVFDAASLTKILAVWSSIGALWEDGKLDLDAPLDAFWPEVTGHPLGAATARHLLTHTAGLPLRAQLKNLYGTDAQDIRDGVLHEALHRQPGEAVEYTDRAALVLGYLAEYLSSESLNHLSVERTWQPLGMHSTRFGPLPAEVAARCAPTELDQDSDTHLKGVAHDFSARLLGGVCGIAGVFTVLDDLAAFLRYMLDATAAPARAGFGPAWTTESLTVQTGTLEPVRGLFWHPAPGTVPAGDVWVHYGFTGTGMWISPRQRRWAVLLTNKLYYTRDRQPLTEIRNAFRGLAFD</sequence>
<dbReference type="PANTHER" id="PTHR43283">
    <property type="entry name" value="BETA-LACTAMASE-RELATED"/>
    <property type="match status" value="1"/>
</dbReference>
<comment type="caution">
    <text evidence="3">The sequence shown here is derived from an EMBL/GenBank/DDBJ whole genome shotgun (WGS) entry which is preliminary data.</text>
</comment>
<dbReference type="RefSeq" id="WP_102926693.1">
    <property type="nucleotide sequence ID" value="NZ_LJSN01000005.1"/>
</dbReference>
<accession>A0A2N8P5I4</accession>
<dbReference type="Proteomes" id="UP000236047">
    <property type="component" value="Unassembled WGS sequence"/>
</dbReference>
<dbReference type="InterPro" id="IPR012338">
    <property type="entry name" value="Beta-lactam/transpept-like"/>
</dbReference>
<evidence type="ECO:0000313" key="4">
    <source>
        <dbReference type="Proteomes" id="UP000236047"/>
    </source>
</evidence>
<dbReference type="Pfam" id="PF00144">
    <property type="entry name" value="Beta-lactamase"/>
    <property type="match status" value="1"/>
</dbReference>
<dbReference type="GO" id="GO:0016787">
    <property type="term" value="F:hydrolase activity"/>
    <property type="evidence" value="ECO:0007669"/>
    <property type="project" value="UniProtKB-KW"/>
</dbReference>
<protein>
    <submittedName>
        <fullName evidence="3">Serine hydrolase</fullName>
    </submittedName>
</protein>
<dbReference type="InterPro" id="IPR050789">
    <property type="entry name" value="Diverse_Enzym_Activities"/>
</dbReference>
<proteinExistence type="predicted"/>
<dbReference type="PANTHER" id="PTHR43283:SF11">
    <property type="entry name" value="BETA-LACTAMASE-RELATED DOMAIN-CONTAINING PROTEIN"/>
    <property type="match status" value="1"/>
</dbReference>
<name>A0A2N8P5I4_STRNR</name>
<reference evidence="4" key="1">
    <citation type="submission" date="2015-09" db="EMBL/GenBank/DDBJ databases">
        <authorList>
            <person name="Graham D.E."/>
            <person name="Mahan K.M."/>
            <person name="Klingeman D.M."/>
            <person name="Fida T."/>
            <person name="Giannone R.J."/>
            <person name="Hettich R.L."/>
            <person name="Parry R.J."/>
            <person name="Spain J.C."/>
        </authorList>
    </citation>
    <scope>NUCLEOTIDE SEQUENCE [LARGE SCALE GENOMIC DNA]</scope>
    <source>
        <strain evidence="4">JCM 4701</strain>
    </source>
</reference>
<dbReference type="AlphaFoldDB" id="A0A2N8P5I4"/>
<dbReference type="Gene3D" id="3.40.710.10">
    <property type="entry name" value="DD-peptidase/beta-lactamase superfamily"/>
    <property type="match status" value="1"/>
</dbReference>
<gene>
    <name evidence="3" type="ORF">AOB60_39850</name>
</gene>